<dbReference type="InterPro" id="IPR002921">
    <property type="entry name" value="Fungal_lipase-type"/>
</dbReference>
<keyword evidence="3 5" id="KW-0442">Lipid degradation</keyword>
<dbReference type="AlphaFoldDB" id="A0AAV1WTN6"/>
<reference evidence="7 8" key="1">
    <citation type="submission" date="2024-03" db="EMBL/GenBank/DDBJ databases">
        <authorList>
            <person name="Martinez-Hernandez J."/>
        </authorList>
    </citation>
    <scope>NUCLEOTIDE SEQUENCE [LARGE SCALE GENOMIC DNA]</scope>
</reference>
<dbReference type="GO" id="GO:0016042">
    <property type="term" value="P:lipid catabolic process"/>
    <property type="evidence" value="ECO:0007669"/>
    <property type="project" value="UniProtKB-UniRule"/>
</dbReference>
<evidence type="ECO:0000313" key="7">
    <source>
        <dbReference type="EMBL" id="CAL0312086.1"/>
    </source>
</evidence>
<evidence type="ECO:0000256" key="2">
    <source>
        <dbReference type="ARBA" id="ARBA00022801"/>
    </source>
</evidence>
<dbReference type="EMBL" id="CAXHTB010000009">
    <property type="protein sequence ID" value="CAL0312086.1"/>
    <property type="molecule type" value="Genomic_DNA"/>
</dbReference>
<evidence type="ECO:0000256" key="3">
    <source>
        <dbReference type="ARBA" id="ARBA00022963"/>
    </source>
</evidence>
<evidence type="ECO:0000256" key="4">
    <source>
        <dbReference type="ARBA" id="ARBA00023098"/>
    </source>
</evidence>
<feature type="domain" description="Fungal lipase-type" evidence="6">
    <location>
        <begin position="134"/>
        <end position="292"/>
    </location>
</feature>
<organism evidence="7 8">
    <name type="scientific">Lupinus luteus</name>
    <name type="common">European yellow lupine</name>
    <dbReference type="NCBI Taxonomy" id="3873"/>
    <lineage>
        <taxon>Eukaryota</taxon>
        <taxon>Viridiplantae</taxon>
        <taxon>Streptophyta</taxon>
        <taxon>Embryophyta</taxon>
        <taxon>Tracheophyta</taxon>
        <taxon>Spermatophyta</taxon>
        <taxon>Magnoliopsida</taxon>
        <taxon>eudicotyledons</taxon>
        <taxon>Gunneridae</taxon>
        <taxon>Pentapetalae</taxon>
        <taxon>rosids</taxon>
        <taxon>fabids</taxon>
        <taxon>Fabales</taxon>
        <taxon>Fabaceae</taxon>
        <taxon>Papilionoideae</taxon>
        <taxon>50 kb inversion clade</taxon>
        <taxon>genistoids sensu lato</taxon>
        <taxon>core genistoids</taxon>
        <taxon>Genisteae</taxon>
        <taxon>Lupinus</taxon>
    </lineage>
</organism>
<protein>
    <recommendedName>
        <fullName evidence="5">Phospholipase A1</fullName>
        <ecNumber evidence="5">3.1.1.-</ecNumber>
    </recommendedName>
</protein>
<accession>A0AAV1WTN6</accession>
<evidence type="ECO:0000256" key="1">
    <source>
        <dbReference type="ARBA" id="ARBA00010701"/>
    </source>
</evidence>
<sequence>MANIVRKWRELSGKSNWKGLIDPLNIDLRRYLLHYGELAQATYDAFNSQKTSKNAGNSLYTKSEFFSKVGLENGNPFKYSVTKFLYATSKAGDAPSFILESFNKDAWSLESNWIGYVAVASDEGKAALGRRDIVVAWRGTIQGSEWVQDLQFDLDPAPEIFGSDNDGPQIHHGFYSIYSSNNPGSQFTNTSARTQVLDEIKRLVEQYKNEEISITVTGHSLGAAIATINALDIVANGFNVPKDQPQKPCPVTTFAFASPRVGNSSFQKIFSSYKDLRALRVRNEKDIVPTSLPTIIGYYDVGEELVIDTRKSKYLKSGISAHNLEGYLHGIAGTQGSKGGFKLEVDRDIALVNKYMDGLKDEYLVPAEWRVEKNKGMVQQSDAMKYMKRISAELETIGSEPEEEQLILQGVRFAFRVHQFAGGFDVETMRAFQELRDKARSCHVQYHSQQQ</sequence>
<comment type="caution">
    <text evidence="7">The sequence shown here is derived from an EMBL/GenBank/DDBJ whole genome shotgun (WGS) entry which is preliminary data.</text>
</comment>
<evidence type="ECO:0000256" key="5">
    <source>
        <dbReference type="RuleBase" id="RU367093"/>
    </source>
</evidence>
<keyword evidence="8" id="KW-1185">Reference proteome</keyword>
<dbReference type="FunFam" id="3.40.50.1820:FF:000065">
    <property type="entry name" value="Phospholipase A1-II 3"/>
    <property type="match status" value="1"/>
</dbReference>
<dbReference type="EC" id="3.1.1.-" evidence="5"/>
<comment type="function">
    <text evidence="5">Acylhydrolase that catalyzes the hydrolysis of phospholipids at the sn-1 position.</text>
</comment>
<dbReference type="Proteomes" id="UP001497480">
    <property type="component" value="Unassembled WGS sequence"/>
</dbReference>
<dbReference type="SUPFAM" id="SSF53474">
    <property type="entry name" value="alpha/beta-Hydrolases"/>
    <property type="match status" value="1"/>
</dbReference>
<dbReference type="GO" id="GO:0005737">
    <property type="term" value="C:cytoplasm"/>
    <property type="evidence" value="ECO:0007669"/>
    <property type="project" value="UniProtKB-ARBA"/>
</dbReference>
<evidence type="ECO:0000259" key="6">
    <source>
        <dbReference type="Pfam" id="PF01764"/>
    </source>
</evidence>
<dbReference type="GO" id="GO:0008970">
    <property type="term" value="F:phospholipase A1 activity"/>
    <property type="evidence" value="ECO:0007669"/>
    <property type="project" value="UniProtKB-UniRule"/>
</dbReference>
<comment type="similarity">
    <text evidence="1 5">Belongs to the AB hydrolase superfamily. Lipase family.</text>
</comment>
<dbReference type="PANTHER" id="PTHR31828:SF15">
    <property type="entry name" value="PHOSPHOLIPASE A1"/>
    <property type="match status" value="1"/>
</dbReference>
<dbReference type="InterPro" id="IPR033556">
    <property type="entry name" value="PLA"/>
</dbReference>
<proteinExistence type="inferred from homology"/>
<dbReference type="PANTHER" id="PTHR31828">
    <property type="entry name" value="PHOSPHOLIPASE A1-IIGAMMA"/>
    <property type="match status" value="1"/>
</dbReference>
<keyword evidence="2 5" id="KW-0378">Hydrolase</keyword>
<gene>
    <name evidence="7" type="ORF">LLUT_LOCUS13146</name>
</gene>
<keyword evidence="4 5" id="KW-0443">Lipid metabolism</keyword>
<dbReference type="Pfam" id="PF01764">
    <property type="entry name" value="Lipase_3"/>
    <property type="match status" value="1"/>
</dbReference>
<dbReference type="InterPro" id="IPR029058">
    <property type="entry name" value="AB_hydrolase_fold"/>
</dbReference>
<name>A0AAV1WTN6_LUPLU</name>
<dbReference type="CDD" id="cd00519">
    <property type="entry name" value="Lipase_3"/>
    <property type="match status" value="1"/>
</dbReference>
<evidence type="ECO:0000313" key="8">
    <source>
        <dbReference type="Proteomes" id="UP001497480"/>
    </source>
</evidence>
<dbReference type="Gene3D" id="3.40.50.1820">
    <property type="entry name" value="alpha/beta hydrolase"/>
    <property type="match status" value="1"/>
</dbReference>